<keyword evidence="1" id="KW-1133">Transmembrane helix</keyword>
<feature type="transmembrane region" description="Helical" evidence="1">
    <location>
        <begin position="46"/>
        <end position="70"/>
    </location>
</feature>
<dbReference type="PANTHER" id="PTHR44757:SF2">
    <property type="entry name" value="BIOFILM ARCHITECTURE MAINTENANCE PROTEIN MBAA"/>
    <property type="match status" value="1"/>
</dbReference>
<organism evidence="6 7">
    <name type="scientific">Ancylobacter koreensis</name>
    <dbReference type="NCBI Taxonomy" id="266121"/>
    <lineage>
        <taxon>Bacteria</taxon>
        <taxon>Pseudomonadati</taxon>
        <taxon>Pseudomonadota</taxon>
        <taxon>Alphaproteobacteria</taxon>
        <taxon>Hyphomicrobiales</taxon>
        <taxon>Xanthobacteraceae</taxon>
        <taxon>Ancylobacter</taxon>
    </lineage>
</organism>
<dbReference type="InterPro" id="IPR005330">
    <property type="entry name" value="MHYT_dom"/>
</dbReference>
<dbReference type="CDD" id="cd01949">
    <property type="entry name" value="GGDEF"/>
    <property type="match status" value="1"/>
</dbReference>
<dbReference type="Pfam" id="PF00990">
    <property type="entry name" value="GGDEF"/>
    <property type="match status" value="1"/>
</dbReference>
<dbReference type="InterPro" id="IPR035919">
    <property type="entry name" value="EAL_sf"/>
</dbReference>
<keyword evidence="1" id="KW-0812">Transmembrane</keyword>
<evidence type="ECO:0000256" key="1">
    <source>
        <dbReference type="PROSITE-ProRule" id="PRU00244"/>
    </source>
</evidence>
<feature type="domain" description="EAL" evidence="3">
    <location>
        <begin position="420"/>
        <end position="686"/>
    </location>
</feature>
<accession>A0ABT0DQ50</accession>
<feature type="transmembrane region" description="Helical" evidence="1">
    <location>
        <begin position="114"/>
        <end position="136"/>
    </location>
</feature>
<dbReference type="InterPro" id="IPR001633">
    <property type="entry name" value="EAL_dom"/>
</dbReference>
<name>A0ABT0DQ50_9HYPH</name>
<dbReference type="InterPro" id="IPR043128">
    <property type="entry name" value="Rev_trsase/Diguanyl_cyclase"/>
</dbReference>
<dbReference type="PROSITE" id="PS50883">
    <property type="entry name" value="EAL"/>
    <property type="match status" value="1"/>
</dbReference>
<dbReference type="NCBIfam" id="TIGR00254">
    <property type="entry name" value="GGDEF"/>
    <property type="match status" value="1"/>
</dbReference>
<dbReference type="Pfam" id="PF03707">
    <property type="entry name" value="MHYT"/>
    <property type="match status" value="2"/>
</dbReference>
<protein>
    <submittedName>
        <fullName evidence="6">EAL domain-containing protein</fullName>
    </submittedName>
</protein>
<gene>
    <name evidence="6" type="ORF">MWN33_15365</name>
</gene>
<evidence type="ECO:0000259" key="4">
    <source>
        <dbReference type="PROSITE" id="PS50887"/>
    </source>
</evidence>
<dbReference type="RefSeq" id="WP_247201922.1">
    <property type="nucleotide sequence ID" value="NZ_JALKCG010000007.1"/>
</dbReference>
<dbReference type="SMART" id="SM00267">
    <property type="entry name" value="GGDEF"/>
    <property type="match status" value="1"/>
</dbReference>
<feature type="domain" description="GGDEF" evidence="4">
    <location>
        <begin position="279"/>
        <end position="411"/>
    </location>
</feature>
<dbReference type="Gene3D" id="3.30.70.270">
    <property type="match status" value="1"/>
</dbReference>
<dbReference type="SUPFAM" id="SSF141868">
    <property type="entry name" value="EAL domain-like"/>
    <property type="match status" value="1"/>
</dbReference>
<evidence type="ECO:0000259" key="3">
    <source>
        <dbReference type="PROSITE" id="PS50883"/>
    </source>
</evidence>
<dbReference type="PROSITE" id="PS50924">
    <property type="entry name" value="MHYT"/>
    <property type="match status" value="1"/>
</dbReference>
<proteinExistence type="predicted"/>
<dbReference type="InterPro" id="IPR000160">
    <property type="entry name" value="GGDEF_dom"/>
</dbReference>
<dbReference type="PROSITE" id="PS50887">
    <property type="entry name" value="GGDEF"/>
    <property type="match status" value="1"/>
</dbReference>
<feature type="region of interest" description="Disordered" evidence="2">
    <location>
        <begin position="676"/>
        <end position="695"/>
    </location>
</feature>
<evidence type="ECO:0000313" key="7">
    <source>
        <dbReference type="Proteomes" id="UP001202867"/>
    </source>
</evidence>
<keyword evidence="7" id="KW-1185">Reference proteome</keyword>
<dbReference type="Pfam" id="PF00563">
    <property type="entry name" value="EAL"/>
    <property type="match status" value="1"/>
</dbReference>
<sequence length="695" mass="75460">MRILSCLSGEHDLSLVALAVITCVSGSWIALEIFRRACQRSGRQRLGWIFIAAVAAGCVVWCTHFVAMLAYRDEVPATYDPLLTVISLLLVIGGIALAFHLAPEHDLRRHLPAWLIAGLVLGGSVSAMHYVGMMAYQVRGLLIWDPPYVVASVVLAVLFALLALGAVAGGRRRLAFAGFVLCIVSLHFTGMAALALVPFGDVRAGSSGAGELAVALACGAMLVATTGAVSRMIDSDANEQAVDALRHMALVDSLTNLPNRNSFTSFLELELARERAMGRSFAVVVIDFDKFKAVNDVHGHEGGDTLLREVAARMRAVLRSGEFLARMGGDEFAAICPLPDGRRGEDFIRRLEMALDAPVRIKEFDVMPEASFGVSIFPQDGDSGPQILGNADLAMYRAKQDPARGVSYYEPGMDEAARARRELVLELRRALERHEFDLHYQVQTSLGATGPRAAGCRLDYEFGPTEILGYEALLRWRHPVRGQVAPVEFIPLAEESGLIIPIGEWVLRKACRDAAAWRQPHCVAVNISALQITHGDLPRLVAQVLEETGLAPQRLELEVTETLIIEDREKCLAALTAIRALGVTVALDDFGTGYSSLDTLRAFPFNRIKLDRSFMRDIAASPEALAILRAVLALGRSLDMRVLAEGVETIEQLCLLQAEDCREAQGYLFGRPAPLQAKADDTPAEPAGLTLPPLS</sequence>
<dbReference type="EMBL" id="JALKCG010000007">
    <property type="protein sequence ID" value="MCK0209412.1"/>
    <property type="molecule type" value="Genomic_DNA"/>
</dbReference>
<dbReference type="CDD" id="cd01948">
    <property type="entry name" value="EAL"/>
    <property type="match status" value="1"/>
</dbReference>
<dbReference type="InterPro" id="IPR052155">
    <property type="entry name" value="Biofilm_reg_signaling"/>
</dbReference>
<dbReference type="Gene3D" id="3.20.20.450">
    <property type="entry name" value="EAL domain"/>
    <property type="match status" value="1"/>
</dbReference>
<reference evidence="7" key="2">
    <citation type="submission" date="2023-07" db="EMBL/GenBank/DDBJ databases">
        <title>Ancylobacter moscoviensis sp. nov., facultatively methylotrophic bacteria from activated sludge and the reclassification of Starkeya novella (Starkey 1934) Kelly et al. 2000 as Ancylobacter novellus comb. nov., Starkeya koreensis Im et al. 2006 as Ancylobacter koreensis comb.nov., Angulomicrobium tetraedrale Vasil'eva et al. 1986 as Ancylobacter tetraedralis comb. nov., Angulomicrobium amanitiforme Fritz et al. 2004 as Ancylobacter amanitiformis comb. nov. and Methylorhabdus multivorans Doronina et al. 1996 as Ancylobacter multivorans comb. nov. and emended description of the genus Ancylobacter.</title>
        <authorList>
            <person name="Doronina N."/>
            <person name="Chemodurova A."/>
            <person name="Grouzdev D."/>
            <person name="Koziaeva V."/>
            <person name="Shi W."/>
            <person name="Wu L."/>
            <person name="Kaparullina E."/>
        </authorList>
    </citation>
    <scope>NUCLEOTIDE SEQUENCE [LARGE SCALE GENOMIC DNA]</scope>
    <source>
        <strain evidence="7">Jip08</strain>
    </source>
</reference>
<evidence type="ECO:0000313" key="6">
    <source>
        <dbReference type="EMBL" id="MCK0209412.1"/>
    </source>
</evidence>
<comment type="caution">
    <text evidence="6">The sequence shown here is derived from an EMBL/GenBank/DDBJ whole genome shotgun (WGS) entry which is preliminary data.</text>
</comment>
<keyword evidence="1" id="KW-0472">Membrane</keyword>
<feature type="transmembrane region" description="Helical" evidence="1">
    <location>
        <begin position="15"/>
        <end position="34"/>
    </location>
</feature>
<evidence type="ECO:0000256" key="2">
    <source>
        <dbReference type="SAM" id="MobiDB-lite"/>
    </source>
</evidence>
<dbReference type="InterPro" id="IPR029787">
    <property type="entry name" value="Nucleotide_cyclase"/>
</dbReference>
<feature type="transmembrane region" description="Helical" evidence="1">
    <location>
        <begin position="174"/>
        <end position="200"/>
    </location>
</feature>
<dbReference type="SUPFAM" id="SSF55073">
    <property type="entry name" value="Nucleotide cyclase"/>
    <property type="match status" value="1"/>
</dbReference>
<dbReference type="PANTHER" id="PTHR44757">
    <property type="entry name" value="DIGUANYLATE CYCLASE DGCP"/>
    <property type="match status" value="1"/>
</dbReference>
<feature type="domain" description="MHYT" evidence="5">
    <location>
        <begin position="11"/>
        <end position="197"/>
    </location>
</feature>
<dbReference type="SMART" id="SM00052">
    <property type="entry name" value="EAL"/>
    <property type="match status" value="1"/>
</dbReference>
<dbReference type="Proteomes" id="UP001202867">
    <property type="component" value="Unassembled WGS sequence"/>
</dbReference>
<feature type="transmembrane region" description="Helical" evidence="1">
    <location>
        <begin position="148"/>
        <end position="167"/>
    </location>
</feature>
<reference evidence="6 7" key="1">
    <citation type="submission" date="2022-04" db="EMBL/GenBank/DDBJ databases">
        <authorList>
            <person name="Grouzdev D.S."/>
            <person name="Pantiukh K.S."/>
            <person name="Krutkina M.S."/>
        </authorList>
    </citation>
    <scope>NUCLEOTIDE SEQUENCE [LARGE SCALE GENOMIC DNA]</scope>
    <source>
        <strain evidence="6 7">Jip08</strain>
    </source>
</reference>
<feature type="transmembrane region" description="Helical" evidence="1">
    <location>
        <begin position="82"/>
        <end position="102"/>
    </location>
</feature>
<evidence type="ECO:0000259" key="5">
    <source>
        <dbReference type="PROSITE" id="PS50924"/>
    </source>
</evidence>